<sequence>MPIALFVLGLTVFSLGTTEFMIAGLLPELSGAFGVSLPQAGLLISLFALGVVIGAPLITAATTKVPRKTALIALLVVFVAGEVLAAFAPTFGVLMAARVVTAVAHGSFFGIGAVVAANLVEPGKRARAIAIMFGGLTIATIAGVPLGTFIGQHFGWRATFLAVAVLGVIDLVGVIALVPHQPRAGHLGIRHELAAFRNPKVWLALGTTMLSQAALYTAYTYIAPLLTDVTGFSAGAVPPLLALFGIGTFLGSVFGGRLADRSLMGTLCAGLLLLAVMLGAFSLAAHSKPAMVVTLFLFGIGSFLINPALQTRVMNETEGAPTLASTSNISAFNVGNALGPWLGGLGISAGAGLLSPSWIGAGLAVASLLVALAAVGMDRRGNGTGKEVDHDAGRARELVEGGR</sequence>
<feature type="transmembrane region" description="Helical" evidence="6">
    <location>
        <begin position="290"/>
        <end position="309"/>
    </location>
</feature>
<feature type="transmembrane region" description="Helical" evidence="6">
    <location>
        <begin position="234"/>
        <end position="256"/>
    </location>
</feature>
<dbReference type="Gene3D" id="1.20.1250.20">
    <property type="entry name" value="MFS general substrate transporter like domains"/>
    <property type="match status" value="1"/>
</dbReference>
<keyword evidence="9" id="KW-1185">Reference proteome</keyword>
<reference evidence="8 9" key="1">
    <citation type="submission" date="2024-05" db="EMBL/GenBank/DDBJ databases">
        <authorList>
            <person name="Zhao H."/>
            <person name="Xu Y."/>
            <person name="Lin S."/>
            <person name="Spain J.C."/>
            <person name="Zhou N.-Y."/>
        </authorList>
    </citation>
    <scope>NUCLEOTIDE SEQUENCE [LARGE SCALE GENOMIC DNA]</scope>
    <source>
        <strain evidence="8 9">NEAU-NG30</strain>
    </source>
</reference>
<dbReference type="PANTHER" id="PTHR43124">
    <property type="entry name" value="PURINE EFFLUX PUMP PBUE"/>
    <property type="match status" value="1"/>
</dbReference>
<keyword evidence="3 6" id="KW-0812">Transmembrane</keyword>
<dbReference type="SUPFAM" id="SSF103473">
    <property type="entry name" value="MFS general substrate transporter"/>
    <property type="match status" value="1"/>
</dbReference>
<evidence type="ECO:0000256" key="4">
    <source>
        <dbReference type="ARBA" id="ARBA00022989"/>
    </source>
</evidence>
<proteinExistence type="predicted"/>
<dbReference type="Proteomes" id="UP001440984">
    <property type="component" value="Unassembled WGS sequence"/>
</dbReference>
<dbReference type="PANTHER" id="PTHR43124:SF3">
    <property type="entry name" value="CHLORAMPHENICOL EFFLUX PUMP RV0191"/>
    <property type="match status" value="1"/>
</dbReference>
<protein>
    <submittedName>
        <fullName evidence="8">Cmx/CmrA family chloramphenicol efflux MFS transporter</fullName>
    </submittedName>
</protein>
<accession>A0ABV0LSK9</accession>
<evidence type="ECO:0000256" key="6">
    <source>
        <dbReference type="SAM" id="Phobius"/>
    </source>
</evidence>
<dbReference type="NCBIfam" id="NF033135">
    <property type="entry name" value="cmx_cmrA"/>
    <property type="match status" value="1"/>
</dbReference>
<evidence type="ECO:0000313" key="8">
    <source>
        <dbReference type="EMBL" id="MEQ0565305.1"/>
    </source>
</evidence>
<evidence type="ECO:0000256" key="5">
    <source>
        <dbReference type="ARBA" id="ARBA00023136"/>
    </source>
</evidence>
<dbReference type="InterPro" id="IPR011701">
    <property type="entry name" value="MFS"/>
</dbReference>
<feature type="transmembrane region" description="Helical" evidence="6">
    <location>
        <begin position="42"/>
        <end position="63"/>
    </location>
</feature>
<keyword evidence="4 6" id="KW-1133">Transmembrane helix</keyword>
<evidence type="ECO:0000259" key="7">
    <source>
        <dbReference type="PROSITE" id="PS50850"/>
    </source>
</evidence>
<dbReference type="CDD" id="cd17324">
    <property type="entry name" value="MFS_NepI_like"/>
    <property type="match status" value="1"/>
</dbReference>
<evidence type="ECO:0000313" key="9">
    <source>
        <dbReference type="Proteomes" id="UP001440984"/>
    </source>
</evidence>
<feature type="transmembrane region" description="Helical" evidence="6">
    <location>
        <begin position="263"/>
        <end position="284"/>
    </location>
</feature>
<evidence type="ECO:0000256" key="3">
    <source>
        <dbReference type="ARBA" id="ARBA00022692"/>
    </source>
</evidence>
<evidence type="ECO:0000256" key="1">
    <source>
        <dbReference type="ARBA" id="ARBA00004651"/>
    </source>
</evidence>
<name>A0ABV0LSK9_9PSEU</name>
<feature type="transmembrane region" description="Helical" evidence="6">
    <location>
        <begin position="156"/>
        <end position="180"/>
    </location>
</feature>
<feature type="transmembrane region" description="Helical" evidence="6">
    <location>
        <begin position="70"/>
        <end position="89"/>
    </location>
</feature>
<dbReference type="RefSeq" id="WP_348956391.1">
    <property type="nucleotide sequence ID" value="NZ_JBDZYD010000019.1"/>
</dbReference>
<dbReference type="InterPro" id="IPR036259">
    <property type="entry name" value="MFS_trans_sf"/>
</dbReference>
<feature type="transmembrane region" description="Helical" evidence="6">
    <location>
        <begin position="201"/>
        <end position="222"/>
    </location>
</feature>
<dbReference type="Pfam" id="PF07690">
    <property type="entry name" value="MFS_1"/>
    <property type="match status" value="1"/>
</dbReference>
<feature type="domain" description="Major facilitator superfamily (MFS) profile" evidence="7">
    <location>
        <begin position="4"/>
        <end position="379"/>
    </location>
</feature>
<feature type="transmembrane region" description="Helical" evidence="6">
    <location>
        <begin position="357"/>
        <end position="377"/>
    </location>
</feature>
<feature type="transmembrane region" description="Helical" evidence="6">
    <location>
        <begin position="95"/>
        <end position="117"/>
    </location>
</feature>
<feature type="transmembrane region" description="Helical" evidence="6">
    <location>
        <begin position="330"/>
        <end position="351"/>
    </location>
</feature>
<dbReference type="InterPro" id="IPR020846">
    <property type="entry name" value="MFS_dom"/>
</dbReference>
<gene>
    <name evidence="8" type="ORF">ABJI51_40035</name>
</gene>
<keyword evidence="2" id="KW-1003">Cell membrane</keyword>
<dbReference type="PROSITE" id="PS50850">
    <property type="entry name" value="MFS"/>
    <property type="match status" value="1"/>
</dbReference>
<comment type="caution">
    <text evidence="8">The sequence shown here is derived from an EMBL/GenBank/DDBJ whole genome shotgun (WGS) entry which is preliminary data.</text>
</comment>
<dbReference type="EMBL" id="JBDZYD010000019">
    <property type="protein sequence ID" value="MEQ0565305.1"/>
    <property type="molecule type" value="Genomic_DNA"/>
</dbReference>
<organism evidence="8 9">
    <name type="scientific">Amycolatopsis melonis</name>
    <dbReference type="NCBI Taxonomy" id="3156488"/>
    <lineage>
        <taxon>Bacteria</taxon>
        <taxon>Bacillati</taxon>
        <taxon>Actinomycetota</taxon>
        <taxon>Actinomycetes</taxon>
        <taxon>Pseudonocardiales</taxon>
        <taxon>Pseudonocardiaceae</taxon>
        <taxon>Amycolatopsis</taxon>
    </lineage>
</organism>
<keyword evidence="5 6" id="KW-0472">Membrane</keyword>
<feature type="transmembrane region" description="Helical" evidence="6">
    <location>
        <begin position="129"/>
        <end position="150"/>
    </location>
</feature>
<comment type="subcellular location">
    <subcellularLocation>
        <location evidence="1">Cell membrane</location>
        <topology evidence="1">Multi-pass membrane protein</topology>
    </subcellularLocation>
</comment>
<dbReference type="InterPro" id="IPR050189">
    <property type="entry name" value="MFS_Efflux_Transporters"/>
</dbReference>
<evidence type="ECO:0000256" key="2">
    <source>
        <dbReference type="ARBA" id="ARBA00022475"/>
    </source>
</evidence>